<feature type="compositionally biased region" description="Low complexity" evidence="1">
    <location>
        <begin position="37"/>
        <end position="47"/>
    </location>
</feature>
<dbReference type="Proteomes" id="UP000037247">
    <property type="component" value="Unassembled WGS sequence"/>
</dbReference>
<sequence length="167" mass="17274">MKFSRSAGAAALCAAAVVLSMPAAAHAGGTKDPRYAAPPASSAPTSACSDRAPYTGQWIGHGRSIDLRDNGSGTITLGSGASNSETWTLGWKAQRTTVFPDCGILTEVKAQTNKIGEGSYGLLAAGKRFEGALGKREGHTVLLMSLHPGQDSIAFCRKDDYARDCGA</sequence>
<keyword evidence="2" id="KW-0732">Signal</keyword>
<comment type="caution">
    <text evidence="3">The sequence shown here is derived from an EMBL/GenBank/DDBJ whole genome shotgun (WGS) entry which is preliminary data.</text>
</comment>
<organism evidence="3 4">
    <name type="scientific">Gordonia jacobaea</name>
    <dbReference type="NCBI Taxonomy" id="122202"/>
    <lineage>
        <taxon>Bacteria</taxon>
        <taxon>Bacillati</taxon>
        <taxon>Actinomycetota</taxon>
        <taxon>Actinomycetes</taxon>
        <taxon>Mycobacteriales</taxon>
        <taxon>Gordoniaceae</taxon>
        <taxon>Gordonia</taxon>
    </lineage>
</organism>
<evidence type="ECO:0000256" key="2">
    <source>
        <dbReference type="SAM" id="SignalP"/>
    </source>
</evidence>
<feature type="region of interest" description="Disordered" evidence="1">
    <location>
        <begin position="28"/>
        <end position="49"/>
    </location>
</feature>
<gene>
    <name evidence="3" type="ORF">ABW18_19170</name>
</gene>
<evidence type="ECO:0000313" key="4">
    <source>
        <dbReference type="Proteomes" id="UP000037247"/>
    </source>
</evidence>
<dbReference type="EMBL" id="LDTZ01000022">
    <property type="protein sequence ID" value="KNA89801.1"/>
    <property type="molecule type" value="Genomic_DNA"/>
</dbReference>
<feature type="signal peptide" evidence="2">
    <location>
        <begin position="1"/>
        <end position="27"/>
    </location>
</feature>
<protein>
    <submittedName>
        <fullName evidence="3">Uncharacterized protein</fullName>
    </submittedName>
</protein>
<dbReference type="RefSeq" id="WP_049700583.1">
    <property type="nucleotide sequence ID" value="NZ_JAQDQF010000004.1"/>
</dbReference>
<accession>A0ABR5I8S4</accession>
<reference evidence="3 4" key="1">
    <citation type="submission" date="2015-05" db="EMBL/GenBank/DDBJ databases">
        <title>Draft genome sequence of the bacterium Gordonia jacobaea a new member of the Gordonia genus.</title>
        <authorList>
            <person name="Jimenez-Galisteo G."/>
            <person name="Dominguez A."/>
            <person name="Munoz E."/>
            <person name="Vinas M."/>
        </authorList>
    </citation>
    <scope>NUCLEOTIDE SEQUENCE [LARGE SCALE GENOMIC DNA]</scope>
    <source>
        <strain evidence="4">mv1</strain>
    </source>
</reference>
<feature type="chain" id="PRO_5045399535" evidence="2">
    <location>
        <begin position="28"/>
        <end position="167"/>
    </location>
</feature>
<keyword evidence="4" id="KW-1185">Reference proteome</keyword>
<name>A0ABR5I8S4_9ACTN</name>
<proteinExistence type="predicted"/>
<evidence type="ECO:0000313" key="3">
    <source>
        <dbReference type="EMBL" id="KNA89801.1"/>
    </source>
</evidence>
<evidence type="ECO:0000256" key="1">
    <source>
        <dbReference type="SAM" id="MobiDB-lite"/>
    </source>
</evidence>